<keyword evidence="5 8" id="KW-0812">Transmembrane</keyword>
<evidence type="ECO:0000256" key="6">
    <source>
        <dbReference type="ARBA" id="ARBA00022989"/>
    </source>
</evidence>
<sequence length="169" mass="18958">MNSKLKDFLDNFEGYCCILTLAAMSIVVFIQVVFRFVVKASLPWSEELSRYLLVWTAFLGGAYGVRQGAHIGVEAFALLLPKKVQKVLAIFIMIASIALCAVIAKYGFAIVQTQLSKGQLSPAMRIPMGYMYAAIPIGMFFFIVRYVQDIIISIKNFNKEDQEKEVVLL</sequence>
<keyword evidence="2" id="KW-0813">Transport</keyword>
<reference evidence="10" key="1">
    <citation type="submission" date="2019-08" db="EMBL/GenBank/DDBJ databases">
        <authorList>
            <person name="Kucharzyk K."/>
            <person name="Murdoch R.W."/>
            <person name="Higgins S."/>
            <person name="Loffler F."/>
        </authorList>
    </citation>
    <scope>NUCLEOTIDE SEQUENCE</scope>
</reference>
<dbReference type="AlphaFoldDB" id="A0A645EDA3"/>
<keyword evidence="7 8" id="KW-0472">Membrane</keyword>
<comment type="subcellular location">
    <subcellularLocation>
        <location evidence="1">Cell inner membrane</location>
        <topology evidence="1">Multi-pass membrane protein</topology>
    </subcellularLocation>
</comment>
<evidence type="ECO:0000256" key="3">
    <source>
        <dbReference type="ARBA" id="ARBA00022475"/>
    </source>
</evidence>
<evidence type="ECO:0000256" key="5">
    <source>
        <dbReference type="ARBA" id="ARBA00022692"/>
    </source>
</evidence>
<dbReference type="InterPro" id="IPR007387">
    <property type="entry name" value="TRAP_DctQ"/>
</dbReference>
<gene>
    <name evidence="10" type="primary">uehB_4</name>
    <name evidence="10" type="ORF">SDC9_146500</name>
</gene>
<feature type="transmembrane region" description="Helical" evidence="8">
    <location>
        <begin position="48"/>
        <end position="66"/>
    </location>
</feature>
<keyword evidence="4" id="KW-0997">Cell inner membrane</keyword>
<dbReference type="EMBL" id="VSSQ01045414">
    <property type="protein sequence ID" value="MPM99309.1"/>
    <property type="molecule type" value="Genomic_DNA"/>
</dbReference>
<evidence type="ECO:0000256" key="4">
    <source>
        <dbReference type="ARBA" id="ARBA00022519"/>
    </source>
</evidence>
<comment type="caution">
    <text evidence="10">The sequence shown here is derived from an EMBL/GenBank/DDBJ whole genome shotgun (WGS) entry which is preliminary data.</text>
</comment>
<dbReference type="GO" id="GO:0022857">
    <property type="term" value="F:transmembrane transporter activity"/>
    <property type="evidence" value="ECO:0007669"/>
    <property type="project" value="TreeGrafter"/>
</dbReference>
<evidence type="ECO:0000256" key="7">
    <source>
        <dbReference type="ARBA" id="ARBA00023136"/>
    </source>
</evidence>
<proteinExistence type="predicted"/>
<accession>A0A645EDA3</accession>
<dbReference type="GO" id="GO:0015740">
    <property type="term" value="P:C4-dicarboxylate transport"/>
    <property type="evidence" value="ECO:0007669"/>
    <property type="project" value="TreeGrafter"/>
</dbReference>
<evidence type="ECO:0000256" key="1">
    <source>
        <dbReference type="ARBA" id="ARBA00004429"/>
    </source>
</evidence>
<protein>
    <submittedName>
        <fullName evidence="10">Ectoine/5-hydroxyectoine TRAP transporter small permease protein UehB</fullName>
    </submittedName>
</protein>
<evidence type="ECO:0000256" key="8">
    <source>
        <dbReference type="SAM" id="Phobius"/>
    </source>
</evidence>
<feature type="transmembrane region" description="Helical" evidence="8">
    <location>
        <begin position="129"/>
        <end position="147"/>
    </location>
</feature>
<keyword evidence="6 8" id="KW-1133">Transmembrane helix</keyword>
<keyword evidence="3" id="KW-1003">Cell membrane</keyword>
<feature type="transmembrane region" description="Helical" evidence="8">
    <location>
        <begin position="12"/>
        <end position="36"/>
    </location>
</feature>
<dbReference type="PANTHER" id="PTHR35011">
    <property type="entry name" value="2,3-DIKETO-L-GULONATE TRAP TRANSPORTER SMALL PERMEASE PROTEIN YIAM"/>
    <property type="match status" value="1"/>
</dbReference>
<dbReference type="Pfam" id="PF04290">
    <property type="entry name" value="DctQ"/>
    <property type="match status" value="1"/>
</dbReference>
<dbReference type="PANTHER" id="PTHR35011:SF2">
    <property type="entry name" value="2,3-DIKETO-L-GULONATE TRAP TRANSPORTER SMALL PERMEASE PROTEIN YIAM"/>
    <property type="match status" value="1"/>
</dbReference>
<evidence type="ECO:0000259" key="9">
    <source>
        <dbReference type="Pfam" id="PF04290"/>
    </source>
</evidence>
<organism evidence="10">
    <name type="scientific">bioreactor metagenome</name>
    <dbReference type="NCBI Taxonomy" id="1076179"/>
    <lineage>
        <taxon>unclassified sequences</taxon>
        <taxon>metagenomes</taxon>
        <taxon>ecological metagenomes</taxon>
    </lineage>
</organism>
<feature type="domain" description="Tripartite ATP-independent periplasmic transporters DctQ component" evidence="9">
    <location>
        <begin position="24"/>
        <end position="152"/>
    </location>
</feature>
<dbReference type="InterPro" id="IPR055348">
    <property type="entry name" value="DctQ"/>
</dbReference>
<evidence type="ECO:0000313" key="10">
    <source>
        <dbReference type="EMBL" id="MPM99309.1"/>
    </source>
</evidence>
<evidence type="ECO:0000256" key="2">
    <source>
        <dbReference type="ARBA" id="ARBA00022448"/>
    </source>
</evidence>
<dbReference type="GO" id="GO:0005886">
    <property type="term" value="C:plasma membrane"/>
    <property type="evidence" value="ECO:0007669"/>
    <property type="project" value="UniProtKB-SubCell"/>
</dbReference>
<feature type="transmembrane region" description="Helical" evidence="8">
    <location>
        <begin position="87"/>
        <end position="109"/>
    </location>
</feature>
<name>A0A645EDA3_9ZZZZ</name>